<feature type="chain" id="PRO_5021826731" description="BPTI/Kunitz inhibitor domain-containing protein" evidence="2">
    <location>
        <begin position="33"/>
        <end position="1321"/>
    </location>
</feature>
<dbReference type="InterPro" id="IPR002223">
    <property type="entry name" value="Kunitz_BPTI"/>
</dbReference>
<dbReference type="SMART" id="SM00131">
    <property type="entry name" value="KU"/>
    <property type="match status" value="5"/>
</dbReference>
<dbReference type="SMART" id="SM00181">
    <property type="entry name" value="EGF"/>
    <property type="match status" value="6"/>
</dbReference>
<dbReference type="SUPFAM" id="SSF57362">
    <property type="entry name" value="BPTI-like"/>
    <property type="match status" value="5"/>
</dbReference>
<dbReference type="PANTHER" id="PTHR10083">
    <property type="entry name" value="KUNITZ-TYPE PROTEASE INHIBITOR-RELATED"/>
    <property type="match status" value="1"/>
</dbReference>
<evidence type="ECO:0000256" key="1">
    <source>
        <dbReference type="ARBA" id="ARBA00023157"/>
    </source>
</evidence>
<dbReference type="Pfam" id="PF06119">
    <property type="entry name" value="NIDO"/>
    <property type="match status" value="1"/>
</dbReference>
<dbReference type="InterPro" id="IPR020901">
    <property type="entry name" value="Prtase_inh_Kunz-CS"/>
</dbReference>
<dbReference type="CDD" id="cd00109">
    <property type="entry name" value="Kunitz-type"/>
    <property type="match status" value="5"/>
</dbReference>
<name>A0A564Z1Q7_HYMDI</name>
<reference evidence="4 5" key="1">
    <citation type="submission" date="2019-07" db="EMBL/GenBank/DDBJ databases">
        <authorList>
            <person name="Jastrzebski P J."/>
            <person name="Paukszto L."/>
            <person name="Jastrzebski P J."/>
        </authorList>
    </citation>
    <scope>NUCLEOTIDE SEQUENCE [LARGE SCALE GENOMIC DNA]</scope>
    <source>
        <strain evidence="4 5">WMS-il1</strain>
    </source>
</reference>
<dbReference type="InterPro" id="IPR000742">
    <property type="entry name" value="EGF"/>
</dbReference>
<feature type="domain" description="BPTI/Kunitz inhibitor" evidence="3">
    <location>
        <begin position="981"/>
        <end position="1031"/>
    </location>
</feature>
<dbReference type="Pfam" id="PF00014">
    <property type="entry name" value="Kunitz_BPTI"/>
    <property type="match status" value="5"/>
</dbReference>
<dbReference type="InterPro" id="IPR050098">
    <property type="entry name" value="TFPI/VKTCI-like"/>
</dbReference>
<dbReference type="Proteomes" id="UP000321570">
    <property type="component" value="Unassembled WGS sequence"/>
</dbReference>
<dbReference type="GO" id="GO:0007160">
    <property type="term" value="P:cell-matrix adhesion"/>
    <property type="evidence" value="ECO:0007669"/>
    <property type="project" value="InterPro"/>
</dbReference>
<protein>
    <recommendedName>
        <fullName evidence="3">BPTI/Kunitz inhibitor domain-containing protein</fullName>
    </recommendedName>
</protein>
<dbReference type="Gene3D" id="4.10.410.10">
    <property type="entry name" value="Pancreatic trypsin inhibitor Kunitz domain"/>
    <property type="match status" value="5"/>
</dbReference>
<dbReference type="GO" id="GO:0004867">
    <property type="term" value="F:serine-type endopeptidase inhibitor activity"/>
    <property type="evidence" value="ECO:0007669"/>
    <property type="project" value="InterPro"/>
</dbReference>
<feature type="domain" description="BPTI/Kunitz inhibitor" evidence="3">
    <location>
        <begin position="732"/>
        <end position="782"/>
    </location>
</feature>
<proteinExistence type="predicted"/>
<evidence type="ECO:0000256" key="2">
    <source>
        <dbReference type="SAM" id="SignalP"/>
    </source>
</evidence>
<gene>
    <name evidence="4" type="ORF">WMSIL1_LOCUS11550</name>
</gene>
<feature type="domain" description="BPTI/Kunitz inhibitor" evidence="3">
    <location>
        <begin position="1209"/>
        <end position="1259"/>
    </location>
</feature>
<accession>A0A564Z1Q7</accession>
<keyword evidence="2" id="KW-0732">Signal</keyword>
<evidence type="ECO:0000313" key="4">
    <source>
        <dbReference type="EMBL" id="VUZ53457.1"/>
    </source>
</evidence>
<keyword evidence="1" id="KW-1015">Disulfide bond</keyword>
<dbReference type="InterPro" id="IPR003886">
    <property type="entry name" value="NIDO_dom"/>
</dbReference>
<evidence type="ECO:0000259" key="3">
    <source>
        <dbReference type="PROSITE" id="PS50279"/>
    </source>
</evidence>
<feature type="domain" description="BPTI/Kunitz inhibitor" evidence="3">
    <location>
        <begin position="795"/>
        <end position="845"/>
    </location>
</feature>
<dbReference type="EMBL" id="CABIJS010000555">
    <property type="protein sequence ID" value="VUZ53457.1"/>
    <property type="molecule type" value="Genomic_DNA"/>
</dbReference>
<organism evidence="4 5">
    <name type="scientific">Hymenolepis diminuta</name>
    <name type="common">Rat tapeworm</name>
    <dbReference type="NCBI Taxonomy" id="6216"/>
    <lineage>
        <taxon>Eukaryota</taxon>
        <taxon>Metazoa</taxon>
        <taxon>Spiralia</taxon>
        <taxon>Lophotrochozoa</taxon>
        <taxon>Platyhelminthes</taxon>
        <taxon>Cestoda</taxon>
        <taxon>Eucestoda</taxon>
        <taxon>Cyclophyllidea</taxon>
        <taxon>Hymenolepididae</taxon>
        <taxon>Hymenolepis</taxon>
    </lineage>
</organism>
<sequence>MLLKSLAMQQANMNQLSLPLVILLLFFPPLWAFDGRLSLGAALDTSDKIMRNEFPASVGEQLHLTQFPLEIYGKTVEQIKVYANGFVVLGNHSLEVPPNYPSQTAYSKHRLNEMPGDFIAVFTTVNQCSPKGKIIIRELDVSEVESNTCVFDHVARIGSIIDNASPNGEDAPFLADYILTITWEDMGCVPSSSPLTNTFTMALVRMGDRVYAVFQYDHIQWTADHSTSSLPPEAGIFIHEVDTPQLPRNNMHIEPSIWNEESNIAVPGEWLFPLNEGPIDVDVAAQSKIRMHTEDFVVSSANKCANMVVRNPISTIPSFDSYSYTSPIEESSAATMIPSSYQTDTESPASTYLTGAPLPIVGSEDTSAPMYYTTETPYNHLFTNFESVATASDQRTTFSYQTTSVKTSYDDMYATPPSMNLQRCESSSCKDSISDCFIVDGQNCCVCPSDYYGGGQEGCHPIKPKEPRRIYFEGEMSINLPDRDSTNIPIFLDTEIRSGNSLLIQSGTHKSPRNFPTIHALSPIFNILNTFLALPKEQANDDRIFNVFSLTSGFTASFNFSFYVNVGRNGRLRIKGGLKHVNSDRDTYRGSLNIQVNSDGSFSSLNSPLVDSDGLIQSDNQRDRLIEFEKVGAGRVLFTPVTFNLISTSGEKIAVDISGDGEADLDGACLLAEGGLLKNGQKYAVNMGSQGYCREDCRPENDCSIYCIDMPVFTSSATGNSQVKLTPDPSVCQMELDPGPCDASILRYGFHSQKGRCIEFVYGGCHGNANNFESMSECEAKCGREDTEIQGEDVCSQPKVTGPCRASIQRYAFDTYTGRCEMFYYGGCQGNGNNFETLEDCQQRCESNTNRGQSSSTNQRDPCAHVRCGYNAYCVSGYCYCNQGYEGDANVECRPVSTPEQSDHQNGVDVCSLPTDPGPCRGEMRRYAHNPSTRRCEPFTYGGCQGNGNNFETEEECERRCGGSVTEIVSTQPDRSGDDVCSLPTEMGPCSDYVLQYTFNTSTGRCEMFYYGGCEGNGNRFEKLEDCQQRCESSVSRDPCDGVRCGYNAYCVSGYCYCNQGYEGDANVECRPVSTPGQSSSTNQRDPCAHVRCGYNAYCVSGYCYCNQGYEGDANVECRQVATSDPCADIRCGRHAFCNNGFCYCYQGYEGDPNKECQPAQSELCGGYRCGENAHCVEGVCKCYDDYYGDPLQSCRFIGGDKPSPNPKCRVPIATGNCFARIISYGYNSRTGRCEQFFYTGCLGNENRFETYEECERDCGVSQVKDPCEGVRCGYNAKCVEGRCICEPGFKGDPNYECRSEETASFKCPCRLLQNDINISN</sequence>
<dbReference type="InterPro" id="IPR036880">
    <property type="entry name" value="Kunitz_BPTI_sf"/>
</dbReference>
<keyword evidence="5" id="KW-1185">Reference proteome</keyword>
<dbReference type="PROSITE" id="PS50279">
    <property type="entry name" value="BPTI_KUNITZ_2"/>
    <property type="match status" value="5"/>
</dbReference>
<feature type="domain" description="BPTI/Kunitz inhibitor" evidence="3">
    <location>
        <begin position="911"/>
        <end position="961"/>
    </location>
</feature>
<feature type="signal peptide" evidence="2">
    <location>
        <begin position="1"/>
        <end position="32"/>
    </location>
</feature>
<dbReference type="PROSITE" id="PS00280">
    <property type="entry name" value="BPTI_KUNITZ_1"/>
    <property type="match status" value="4"/>
</dbReference>
<dbReference type="PANTHER" id="PTHR10083:SF374">
    <property type="entry name" value="BPTI_KUNITZ INHIBITOR DOMAIN-CONTAINING PROTEIN"/>
    <property type="match status" value="1"/>
</dbReference>
<dbReference type="PRINTS" id="PR00759">
    <property type="entry name" value="BASICPTASE"/>
</dbReference>
<evidence type="ECO:0000313" key="5">
    <source>
        <dbReference type="Proteomes" id="UP000321570"/>
    </source>
</evidence>
<dbReference type="FunFam" id="4.10.410.10:FF:000020">
    <property type="entry name" value="Collagen, type VI, alpha 3"/>
    <property type="match status" value="3"/>
</dbReference>